<feature type="compositionally biased region" description="Polar residues" evidence="1">
    <location>
        <begin position="60"/>
        <end position="82"/>
    </location>
</feature>
<evidence type="ECO:0000256" key="1">
    <source>
        <dbReference type="SAM" id="MobiDB-lite"/>
    </source>
</evidence>
<sequence>DLIKNSTLRFFSKTLPILKKDETLPKVAKYMDPNLKLGIWKREVTDTTNNSSSNLDSHLRTNSGTEFQGRSSRQFPSSNGDDQTIGRRAMKMVKKIGRGARSFCHNNWGFLCLIYNYITGQNQDAYPTSNRREDGFSRNSVEDGSLRPLTPCPAPSVNHRPPSPHPSAQQKLRFAGRRGNTVKDNSNKKHCDGFDNIGCFQNLLGSSSSTIRFFKMQYVEQKYTEIYKFNGFC</sequence>
<dbReference type="EMBL" id="SEYY01018352">
    <property type="protein sequence ID" value="KAB7499429.1"/>
    <property type="molecule type" value="Genomic_DNA"/>
</dbReference>
<feature type="region of interest" description="Disordered" evidence="1">
    <location>
        <begin position="126"/>
        <end position="170"/>
    </location>
</feature>
<feature type="compositionally biased region" description="Basic and acidic residues" evidence="1">
    <location>
        <begin position="130"/>
        <end position="145"/>
    </location>
</feature>
<organism evidence="2 3">
    <name type="scientific">Armadillidium nasatum</name>
    <dbReference type="NCBI Taxonomy" id="96803"/>
    <lineage>
        <taxon>Eukaryota</taxon>
        <taxon>Metazoa</taxon>
        <taxon>Ecdysozoa</taxon>
        <taxon>Arthropoda</taxon>
        <taxon>Crustacea</taxon>
        <taxon>Multicrustacea</taxon>
        <taxon>Malacostraca</taxon>
        <taxon>Eumalacostraca</taxon>
        <taxon>Peracarida</taxon>
        <taxon>Isopoda</taxon>
        <taxon>Oniscidea</taxon>
        <taxon>Crinocheta</taxon>
        <taxon>Armadillidiidae</taxon>
        <taxon>Armadillidium</taxon>
    </lineage>
</organism>
<evidence type="ECO:0000313" key="2">
    <source>
        <dbReference type="EMBL" id="KAB7499429.1"/>
    </source>
</evidence>
<gene>
    <name evidence="2" type="ORF">Anas_03021</name>
</gene>
<feature type="region of interest" description="Disordered" evidence="1">
    <location>
        <begin position="47"/>
        <end position="86"/>
    </location>
</feature>
<comment type="caution">
    <text evidence="2">The sequence shown here is derived from an EMBL/GenBank/DDBJ whole genome shotgun (WGS) entry which is preliminary data.</text>
</comment>
<proteinExistence type="predicted"/>
<protein>
    <submittedName>
        <fullName evidence="2">Uncharacterized protein</fullName>
    </submittedName>
</protein>
<dbReference type="AlphaFoldDB" id="A0A5N5T0D4"/>
<feature type="non-terminal residue" evidence="2">
    <location>
        <position position="1"/>
    </location>
</feature>
<accession>A0A5N5T0D4</accession>
<dbReference type="Proteomes" id="UP000326759">
    <property type="component" value="Unassembled WGS sequence"/>
</dbReference>
<reference evidence="2 3" key="1">
    <citation type="journal article" date="2019" name="PLoS Biol.">
        <title>Sex chromosomes control vertical transmission of feminizing Wolbachia symbionts in an isopod.</title>
        <authorList>
            <person name="Becking T."/>
            <person name="Chebbi M.A."/>
            <person name="Giraud I."/>
            <person name="Moumen B."/>
            <person name="Laverre T."/>
            <person name="Caubet Y."/>
            <person name="Peccoud J."/>
            <person name="Gilbert C."/>
            <person name="Cordaux R."/>
        </authorList>
    </citation>
    <scope>NUCLEOTIDE SEQUENCE [LARGE SCALE GENOMIC DNA]</scope>
    <source>
        <strain evidence="2">ANa2</strain>
        <tissue evidence="2">Whole body excluding digestive tract and cuticle</tissue>
    </source>
</reference>
<name>A0A5N5T0D4_9CRUS</name>
<keyword evidence="3" id="KW-1185">Reference proteome</keyword>
<evidence type="ECO:0000313" key="3">
    <source>
        <dbReference type="Proteomes" id="UP000326759"/>
    </source>
</evidence>
<dbReference type="OrthoDB" id="6342974at2759"/>